<dbReference type="GO" id="GO:0000776">
    <property type="term" value="C:kinetochore"/>
    <property type="evidence" value="ECO:0007669"/>
    <property type="project" value="TreeGrafter"/>
</dbReference>
<evidence type="ECO:0000256" key="1">
    <source>
        <dbReference type="ARBA" id="ARBA00004123"/>
    </source>
</evidence>
<dbReference type="InterPro" id="IPR008672">
    <property type="entry name" value="Mad1"/>
</dbReference>
<dbReference type="GO" id="GO:0051315">
    <property type="term" value="P:attachment of mitotic spindle microtubules to kinetochore"/>
    <property type="evidence" value="ECO:0007669"/>
    <property type="project" value="TreeGrafter"/>
</dbReference>
<evidence type="ECO:0000256" key="7">
    <source>
        <dbReference type="SAM" id="Coils"/>
    </source>
</evidence>
<sequence>MDDDFTQAKAKEQKDKMKLKRLFAAKKELTAKIKLLEEQNERLVDAEEELSEELMVANAKIRDLTAKAQDVHDNGVPMDALISDVAELGRKRQEVDNLRVEVEVLREWKREHLEIEEKYLAAKNTITRFEIRVEEMAARQEECEDAKEKWDELEIALNKSENITVPDVVARCSEMKQKIVSLEQVNRRLEEENNRMKKSLELSSDQSKLIEENISLQNKTERLQAEVELLYASRKETREMFGSISTEKGLPESVAECVLASFDSIAQKIDALFQEKMDVLLKEKLVVENELTSCQKTMKEMAQRIETLEGRVNMGEFNPAKTKALHLRINPSNTANTRELLMKLRESEEGLLPGTDSAPAPSSRGGALSSSSLGENPQVKAILRRMKTKHDSELDLMKRKFRQKISEFRMAVYWVFGWRFDAESETGPKKRRYRLRSMFSTDGDVLVLEVGESGSLELLDSDFGKKMLEGLPGRVLQESGSIPAFLGQIILDLK</sequence>
<dbReference type="GO" id="GO:0051301">
    <property type="term" value="P:cell division"/>
    <property type="evidence" value="ECO:0007669"/>
    <property type="project" value="UniProtKB-KW"/>
</dbReference>
<keyword evidence="7" id="KW-0175">Coiled coil</keyword>
<evidence type="ECO:0000256" key="5">
    <source>
        <dbReference type="ARBA" id="ARBA00023242"/>
    </source>
</evidence>
<evidence type="ECO:0000256" key="4">
    <source>
        <dbReference type="ARBA" id="ARBA00022776"/>
    </source>
</evidence>
<dbReference type="GO" id="GO:0005635">
    <property type="term" value="C:nuclear envelope"/>
    <property type="evidence" value="ECO:0007669"/>
    <property type="project" value="TreeGrafter"/>
</dbReference>
<organism evidence="9">
    <name type="scientific">Paramoeba aestuarina</name>
    <dbReference type="NCBI Taxonomy" id="180227"/>
    <lineage>
        <taxon>Eukaryota</taxon>
        <taxon>Amoebozoa</taxon>
        <taxon>Discosea</taxon>
        <taxon>Flabellinia</taxon>
        <taxon>Dactylopodida</taxon>
        <taxon>Paramoebidae</taxon>
        <taxon>Paramoeba</taxon>
    </lineage>
</organism>
<evidence type="ECO:0000256" key="8">
    <source>
        <dbReference type="SAM" id="MobiDB-lite"/>
    </source>
</evidence>
<dbReference type="EMBL" id="HBKR01031164">
    <property type="protein sequence ID" value="CAE2326922.1"/>
    <property type="molecule type" value="Transcribed_RNA"/>
</dbReference>
<comment type="subcellular location">
    <subcellularLocation>
        <location evidence="1">Nucleus</location>
    </subcellularLocation>
</comment>
<dbReference type="Pfam" id="PF05557">
    <property type="entry name" value="MAD"/>
    <property type="match status" value="1"/>
</dbReference>
<gene>
    <name evidence="9" type="ORF">NAES01612_LOCUS20470</name>
</gene>
<dbReference type="SUPFAM" id="SSF75704">
    <property type="entry name" value="Mitotic arrest deficient-like 1, Mad1"/>
    <property type="match status" value="1"/>
</dbReference>
<proteinExistence type="inferred from homology"/>
<evidence type="ECO:0000256" key="2">
    <source>
        <dbReference type="ARBA" id="ARBA00008029"/>
    </source>
</evidence>
<name>A0A7S4USN7_9EUKA</name>
<feature type="coiled-coil region" evidence="7">
    <location>
        <begin position="105"/>
        <end position="226"/>
    </location>
</feature>
<dbReference type="GO" id="GO:0007094">
    <property type="term" value="P:mitotic spindle assembly checkpoint signaling"/>
    <property type="evidence" value="ECO:0007669"/>
    <property type="project" value="InterPro"/>
</dbReference>
<dbReference type="AlphaFoldDB" id="A0A7S4USN7"/>
<evidence type="ECO:0000256" key="6">
    <source>
        <dbReference type="ARBA" id="ARBA00023306"/>
    </source>
</evidence>
<protein>
    <recommendedName>
        <fullName evidence="10">Spindle assembly checkpoint component MAD1</fullName>
    </recommendedName>
</protein>
<keyword evidence="6" id="KW-0131">Cell cycle</keyword>
<dbReference type="Gene3D" id="6.10.250.90">
    <property type="match status" value="1"/>
</dbReference>
<dbReference type="PANTHER" id="PTHR23168:SF0">
    <property type="entry name" value="MITOTIC SPINDLE ASSEMBLY CHECKPOINT PROTEIN MAD1"/>
    <property type="match status" value="1"/>
</dbReference>
<keyword evidence="4" id="KW-0498">Mitosis</keyword>
<evidence type="ECO:0008006" key="10">
    <source>
        <dbReference type="Google" id="ProtNLM"/>
    </source>
</evidence>
<keyword evidence="3" id="KW-0132">Cell division</keyword>
<dbReference type="PANTHER" id="PTHR23168">
    <property type="entry name" value="MITOTIC SPINDLE ASSEMBLY CHECKPOINT PROTEIN MAD1 MITOTIC ARREST DEFICIENT-LIKE PROTEIN 1"/>
    <property type="match status" value="1"/>
</dbReference>
<evidence type="ECO:0000313" key="9">
    <source>
        <dbReference type="EMBL" id="CAE2326922.1"/>
    </source>
</evidence>
<evidence type="ECO:0000256" key="3">
    <source>
        <dbReference type="ARBA" id="ARBA00022618"/>
    </source>
</evidence>
<feature type="compositionally biased region" description="Low complexity" evidence="8">
    <location>
        <begin position="357"/>
        <end position="374"/>
    </location>
</feature>
<comment type="similarity">
    <text evidence="2">Belongs to the MAD1 family.</text>
</comment>
<accession>A0A7S4USN7</accession>
<keyword evidence="5" id="KW-0539">Nucleus</keyword>
<reference evidence="9" key="1">
    <citation type="submission" date="2021-01" db="EMBL/GenBank/DDBJ databases">
        <authorList>
            <person name="Corre E."/>
            <person name="Pelletier E."/>
            <person name="Niang G."/>
            <person name="Scheremetjew M."/>
            <person name="Finn R."/>
            <person name="Kale V."/>
            <person name="Holt S."/>
            <person name="Cochrane G."/>
            <person name="Meng A."/>
            <person name="Brown T."/>
            <person name="Cohen L."/>
        </authorList>
    </citation>
    <scope>NUCLEOTIDE SEQUENCE</scope>
    <source>
        <strain evidence="9">SoJaBio B1-5/56/2</strain>
    </source>
</reference>
<feature type="coiled-coil region" evidence="7">
    <location>
        <begin position="19"/>
        <end position="67"/>
    </location>
</feature>
<dbReference type="GO" id="GO:0072686">
    <property type="term" value="C:mitotic spindle"/>
    <property type="evidence" value="ECO:0007669"/>
    <property type="project" value="TreeGrafter"/>
</dbReference>
<dbReference type="Gene3D" id="3.30.457.60">
    <property type="match status" value="1"/>
</dbReference>
<feature type="region of interest" description="Disordered" evidence="8">
    <location>
        <begin position="350"/>
        <end position="375"/>
    </location>
</feature>